<evidence type="ECO:0000313" key="9">
    <source>
        <dbReference type="Proteomes" id="UP000186895"/>
    </source>
</evidence>
<dbReference type="GO" id="GO:0042970">
    <property type="term" value="F:homoserine transmembrane transporter activity"/>
    <property type="evidence" value="ECO:0007669"/>
    <property type="project" value="TreeGrafter"/>
</dbReference>
<dbReference type="STRING" id="49186.SAMN05421647_101636"/>
<evidence type="ECO:0000256" key="7">
    <source>
        <dbReference type="SAM" id="Phobius"/>
    </source>
</evidence>
<evidence type="ECO:0000256" key="5">
    <source>
        <dbReference type="ARBA" id="ARBA00022989"/>
    </source>
</evidence>
<dbReference type="PANTHER" id="PTHR30086:SF14">
    <property type="entry name" value="HOMOSERINE_HOMOSERINE LACTONE EFFLUX PROTEIN"/>
    <property type="match status" value="1"/>
</dbReference>
<keyword evidence="9" id="KW-1185">Reference proteome</keyword>
<dbReference type="PIRSF" id="PIRSF006324">
    <property type="entry name" value="LeuE"/>
    <property type="match status" value="1"/>
</dbReference>
<evidence type="ECO:0000256" key="2">
    <source>
        <dbReference type="ARBA" id="ARBA00007928"/>
    </source>
</evidence>
<evidence type="ECO:0000256" key="6">
    <source>
        <dbReference type="ARBA" id="ARBA00023136"/>
    </source>
</evidence>
<comment type="similarity">
    <text evidence="2">Belongs to the Rht family.</text>
</comment>
<feature type="transmembrane region" description="Helical" evidence="7">
    <location>
        <begin position="40"/>
        <end position="65"/>
    </location>
</feature>
<sequence>MSFESWSLFCLASLLVILIPGPLSLLMVTNSLNYGIKRSLPAFMGGTIASLLLLTASATGLGALLAASETLFTAIRYAGALYLIWLGYRAWREASQPGHESATTQVKPVASRLFARAFTLGISNPKDILFFVAFLPQFISPEAALLPQLMVMCLSWCLLDLLCKLAYGSSAHLLKPVLRKGRNLEHFNRASAGLFVGIGSVVLIK</sequence>
<keyword evidence="5 7" id="KW-1133">Transmembrane helix</keyword>
<evidence type="ECO:0000256" key="3">
    <source>
        <dbReference type="ARBA" id="ARBA00022475"/>
    </source>
</evidence>
<dbReference type="GO" id="GO:0005886">
    <property type="term" value="C:plasma membrane"/>
    <property type="evidence" value="ECO:0007669"/>
    <property type="project" value="UniProtKB-SubCell"/>
</dbReference>
<dbReference type="PANTHER" id="PTHR30086">
    <property type="entry name" value="ARGININE EXPORTER PROTEIN ARGO"/>
    <property type="match status" value="1"/>
</dbReference>
<dbReference type="Proteomes" id="UP000186895">
    <property type="component" value="Unassembled WGS sequence"/>
</dbReference>
<proteinExistence type="inferred from homology"/>
<comment type="subcellular location">
    <subcellularLocation>
        <location evidence="1">Cell membrane</location>
        <topology evidence="1">Multi-pass membrane protein</topology>
    </subcellularLocation>
</comment>
<dbReference type="InterPro" id="IPR001123">
    <property type="entry name" value="LeuE-type"/>
</dbReference>
<gene>
    <name evidence="8" type="ORF">SAMN05421647_101636</name>
</gene>
<keyword evidence="4 7" id="KW-0812">Transmembrane</keyword>
<accession>A0A1N6NXZ6</accession>
<protein>
    <submittedName>
        <fullName evidence="8">Threonine/homoserine/homoserine lactone efflux protein</fullName>
    </submittedName>
</protein>
<keyword evidence="6 7" id="KW-0472">Membrane</keyword>
<feature type="transmembrane region" description="Helical" evidence="7">
    <location>
        <begin position="6"/>
        <end position="28"/>
    </location>
</feature>
<name>A0A1N6NXZ6_9GAMM</name>
<dbReference type="RefSeq" id="WP_076460748.1">
    <property type="nucleotide sequence ID" value="NZ_FTMN01000001.1"/>
</dbReference>
<evidence type="ECO:0000256" key="1">
    <source>
        <dbReference type="ARBA" id="ARBA00004651"/>
    </source>
</evidence>
<reference evidence="8 9" key="1">
    <citation type="submission" date="2017-01" db="EMBL/GenBank/DDBJ databases">
        <authorList>
            <person name="Mah S.A."/>
            <person name="Swanson W.J."/>
            <person name="Moy G.W."/>
            <person name="Vacquier V.D."/>
        </authorList>
    </citation>
    <scope>NUCLEOTIDE SEQUENCE [LARGE SCALE GENOMIC DNA]</scope>
    <source>
        <strain evidence="8 9">DSM 7027</strain>
    </source>
</reference>
<evidence type="ECO:0000313" key="8">
    <source>
        <dbReference type="EMBL" id="SIP96961.1"/>
    </source>
</evidence>
<dbReference type="AlphaFoldDB" id="A0A1N6NXZ6"/>
<evidence type="ECO:0000256" key="4">
    <source>
        <dbReference type="ARBA" id="ARBA00022692"/>
    </source>
</evidence>
<organism evidence="8 9">
    <name type="scientific">Marinobacterium stanieri</name>
    <dbReference type="NCBI Taxonomy" id="49186"/>
    <lineage>
        <taxon>Bacteria</taxon>
        <taxon>Pseudomonadati</taxon>
        <taxon>Pseudomonadota</taxon>
        <taxon>Gammaproteobacteria</taxon>
        <taxon>Oceanospirillales</taxon>
        <taxon>Oceanospirillaceae</taxon>
        <taxon>Marinobacterium</taxon>
    </lineage>
</organism>
<dbReference type="EMBL" id="FTMN01000001">
    <property type="protein sequence ID" value="SIP96961.1"/>
    <property type="molecule type" value="Genomic_DNA"/>
</dbReference>
<keyword evidence="3" id="KW-1003">Cell membrane</keyword>
<dbReference type="Pfam" id="PF01810">
    <property type="entry name" value="LysE"/>
    <property type="match status" value="1"/>
</dbReference>